<reference evidence="1" key="1">
    <citation type="journal article" date="2020" name="mSystems">
        <title>Genome- and Community-Level Interaction Insights into Carbon Utilization and Element Cycling Functions of Hydrothermarchaeota in Hydrothermal Sediment.</title>
        <authorList>
            <person name="Zhou Z."/>
            <person name="Liu Y."/>
            <person name="Xu W."/>
            <person name="Pan J."/>
            <person name="Luo Z.H."/>
            <person name="Li M."/>
        </authorList>
    </citation>
    <scope>NUCLEOTIDE SEQUENCE [LARGE SCALE GENOMIC DNA]</scope>
    <source>
        <strain evidence="1">HyVt-345</strain>
    </source>
</reference>
<evidence type="ECO:0000313" key="1">
    <source>
        <dbReference type="EMBL" id="HEA21480.1"/>
    </source>
</evidence>
<sequence length="552" mass="58388">MAEKKASLILNLKDNATKKLGAVGKAVNALKKNWLAITAALVGVTAVAIKALKAFGLQEEQENKLTAALKNVKGATEEGAQELIRYAGALEKTTRFGDEEIISAQAMLATFQLNEKQIAAITPRLLDMAEASRKSTGAQVDLQTIAIALGKGFTGQAGQLSRYGVVLDKQAIKTEGFNGILKSLDNNFKGIAEASAQTFIGSIDQLKNTFGTLLEAVGKVLAGPLSKLVPKIKAITEVLIENIRFFKAFIDIIVAVGEIIFTTFTFIFEIFETFRETLSGIIEALIELVDGNFVAAYNKMAEVSGNTVVNLFNDFKKMVKNQAKAFVDLKKKADEREKEEIARRKRELAGAKFDAVENLKLQTDTGKKTLSLRASFLAKLKAVNEQADKDKIAALQATLGAISSLSDSSNKALFLLGKAAAIANAIVSTSLGVSRALGSAPPPLNFALAALVAAAGAVQVSKIGATNLAEGGVVLPRQGGTVARIGEAGKAEAVIPLDDPEAQERLGGVLGGTTVIIQAGVIVASDESLTELAGMIDEKLLELRQNSQAVSF</sequence>
<comment type="caution">
    <text evidence="1">The sequence shown here is derived from an EMBL/GenBank/DDBJ whole genome shotgun (WGS) entry which is preliminary data.</text>
</comment>
<protein>
    <recommendedName>
        <fullName evidence="2">Bacteriophage tail tape measure N-terminal domain-containing protein</fullName>
    </recommendedName>
</protein>
<dbReference type="AlphaFoldDB" id="A0A831VN92"/>
<dbReference type="Proteomes" id="UP000886191">
    <property type="component" value="Unassembled WGS sequence"/>
</dbReference>
<evidence type="ECO:0008006" key="2">
    <source>
        <dbReference type="Google" id="ProtNLM"/>
    </source>
</evidence>
<gene>
    <name evidence="1" type="ORF">ENH87_11230</name>
</gene>
<proteinExistence type="predicted"/>
<name>A0A831VN92_9FLAO</name>
<dbReference type="EMBL" id="DRGL01000039">
    <property type="protein sequence ID" value="HEA21480.1"/>
    <property type="molecule type" value="Genomic_DNA"/>
</dbReference>
<organism evidence="1">
    <name type="scientific">Pricia antarctica</name>
    <dbReference type="NCBI Taxonomy" id="641691"/>
    <lineage>
        <taxon>Bacteria</taxon>
        <taxon>Pseudomonadati</taxon>
        <taxon>Bacteroidota</taxon>
        <taxon>Flavobacteriia</taxon>
        <taxon>Flavobacteriales</taxon>
        <taxon>Flavobacteriaceae</taxon>
        <taxon>Pricia</taxon>
    </lineage>
</organism>
<accession>A0A831VN92</accession>